<dbReference type="AlphaFoldDB" id="A0A261SPJ1"/>
<feature type="chain" id="PRO_5012040111" evidence="5">
    <location>
        <begin position="28"/>
        <end position="533"/>
    </location>
</feature>
<dbReference type="FunFam" id="3.90.76.10:FF:000001">
    <property type="entry name" value="Oligopeptide ABC transporter substrate-binding protein"/>
    <property type="match status" value="1"/>
</dbReference>
<comment type="caution">
    <text evidence="7">The sequence shown here is derived from an EMBL/GenBank/DDBJ whole genome shotgun (WGS) entry which is preliminary data.</text>
</comment>
<dbReference type="InterPro" id="IPR000914">
    <property type="entry name" value="SBP_5_dom"/>
</dbReference>
<accession>A0A261SPJ1</accession>
<dbReference type="PANTHER" id="PTHR30290:SF10">
    <property type="entry name" value="PERIPLASMIC OLIGOPEPTIDE-BINDING PROTEIN-RELATED"/>
    <property type="match status" value="1"/>
</dbReference>
<evidence type="ECO:0000256" key="1">
    <source>
        <dbReference type="ARBA" id="ARBA00004196"/>
    </source>
</evidence>
<dbReference type="Gene3D" id="3.90.76.10">
    <property type="entry name" value="Dipeptide-binding Protein, Domain 1"/>
    <property type="match status" value="1"/>
</dbReference>
<keyword evidence="4 5" id="KW-0732">Signal</keyword>
<organism evidence="7 8">
    <name type="scientific">Bordetella genomosp. 1</name>
    <dbReference type="NCBI Taxonomy" id="1395607"/>
    <lineage>
        <taxon>Bacteria</taxon>
        <taxon>Pseudomonadati</taxon>
        <taxon>Pseudomonadota</taxon>
        <taxon>Betaproteobacteria</taxon>
        <taxon>Burkholderiales</taxon>
        <taxon>Alcaligenaceae</taxon>
        <taxon>Bordetella</taxon>
    </lineage>
</organism>
<evidence type="ECO:0000256" key="3">
    <source>
        <dbReference type="ARBA" id="ARBA00022448"/>
    </source>
</evidence>
<evidence type="ECO:0000313" key="7">
    <source>
        <dbReference type="EMBL" id="OZI39309.1"/>
    </source>
</evidence>
<dbReference type="InterPro" id="IPR030678">
    <property type="entry name" value="Peptide/Ni-bd"/>
</dbReference>
<evidence type="ECO:0000313" key="8">
    <source>
        <dbReference type="Proteomes" id="UP000217005"/>
    </source>
</evidence>
<dbReference type="PIRSF" id="PIRSF002741">
    <property type="entry name" value="MppA"/>
    <property type="match status" value="1"/>
</dbReference>
<dbReference type="OrthoDB" id="9801799at2"/>
<evidence type="ECO:0000256" key="2">
    <source>
        <dbReference type="ARBA" id="ARBA00005695"/>
    </source>
</evidence>
<sequence length="533" mass="59271">MRRQKFSFGRVLCLGALCLGMMGAASAERVLHRANGGEPQTLDQAHTSINIEEFILKDLFEGLTVYDATGTLVPGAAQGWTISPDATVYTFTLRPQAKWSDGSDLTAADFVFSFRRIEDPKTAAGYANLLYPIKNAEKVNRGELPVEQLGVEALGAKTLRITLERPTPFFLQLLTNQSALPVNEASLKKNGKDFIKPGVMVSNGAFRLVGYVPNDRLTMARNDHYWDATHVKLDKVVFYPTEDQSASVRRFEAGEMDVMFGYPADQYKRLSERYPGQAHVETALATYYYAFDTRQPPFSDVRVRRALSMAIDRDFLAQEIYGGTRVPAYALVPPGIASYGAPTAPTFAALPQLEREDRALALMASAGYGPGGKPLEIEVRYNTSRDHERVATAVADMWKRVFGAKVKLVNLDVSSHYAYLQEGGKFNVARAGWIADYADAETFLGLSVSGNQTFNYGRFSNAAYDALMKRSYDERDPAVRARTLHEAEALLMQEQPMAPLLTITDLWLVSNRVKGWHDNVVNQHLSRFLSLSE</sequence>
<dbReference type="Gene3D" id="3.10.105.10">
    <property type="entry name" value="Dipeptide-binding Protein, Domain 3"/>
    <property type="match status" value="1"/>
</dbReference>
<dbReference type="EMBL" id="NEVL01000002">
    <property type="protein sequence ID" value="OZI39309.1"/>
    <property type="molecule type" value="Genomic_DNA"/>
</dbReference>
<feature type="domain" description="Solute-binding protein family 5" evidence="6">
    <location>
        <begin position="72"/>
        <end position="453"/>
    </location>
</feature>
<dbReference type="GO" id="GO:1904680">
    <property type="term" value="F:peptide transmembrane transporter activity"/>
    <property type="evidence" value="ECO:0007669"/>
    <property type="project" value="TreeGrafter"/>
</dbReference>
<evidence type="ECO:0000259" key="6">
    <source>
        <dbReference type="Pfam" id="PF00496"/>
    </source>
</evidence>
<dbReference type="CDD" id="cd08504">
    <property type="entry name" value="PBP2_OppA"/>
    <property type="match status" value="1"/>
</dbReference>
<dbReference type="PANTHER" id="PTHR30290">
    <property type="entry name" value="PERIPLASMIC BINDING COMPONENT OF ABC TRANSPORTER"/>
    <property type="match status" value="1"/>
</dbReference>
<evidence type="ECO:0000256" key="4">
    <source>
        <dbReference type="ARBA" id="ARBA00022729"/>
    </source>
</evidence>
<feature type="signal peptide" evidence="5">
    <location>
        <begin position="1"/>
        <end position="27"/>
    </location>
</feature>
<reference evidence="7 8" key="1">
    <citation type="submission" date="2017-05" db="EMBL/GenBank/DDBJ databases">
        <title>Complete and WGS of Bordetella genogroups.</title>
        <authorList>
            <person name="Spilker T."/>
            <person name="LiPuma J."/>
        </authorList>
    </citation>
    <scope>NUCLEOTIDE SEQUENCE [LARGE SCALE GENOMIC DNA]</scope>
    <source>
        <strain evidence="7 8">AU17610</strain>
    </source>
</reference>
<dbReference type="Proteomes" id="UP000217005">
    <property type="component" value="Unassembled WGS sequence"/>
</dbReference>
<gene>
    <name evidence="7" type="ORF">CEG14_07250</name>
</gene>
<dbReference type="GO" id="GO:0043190">
    <property type="term" value="C:ATP-binding cassette (ABC) transporter complex"/>
    <property type="evidence" value="ECO:0007669"/>
    <property type="project" value="InterPro"/>
</dbReference>
<dbReference type="Pfam" id="PF00496">
    <property type="entry name" value="SBP_bac_5"/>
    <property type="match status" value="1"/>
</dbReference>
<proteinExistence type="inferred from homology"/>
<protein>
    <submittedName>
        <fullName evidence="7">ABC transporter substrate-binding protein</fullName>
    </submittedName>
</protein>
<dbReference type="Gene3D" id="3.40.190.10">
    <property type="entry name" value="Periplasmic binding protein-like II"/>
    <property type="match status" value="1"/>
</dbReference>
<dbReference type="SUPFAM" id="SSF53850">
    <property type="entry name" value="Periplasmic binding protein-like II"/>
    <property type="match status" value="1"/>
</dbReference>
<comment type="similarity">
    <text evidence="2">Belongs to the bacterial solute-binding protein 5 family.</text>
</comment>
<dbReference type="RefSeq" id="WP_094825678.1">
    <property type="nucleotide sequence ID" value="NZ_NEVL01000002.1"/>
</dbReference>
<dbReference type="GO" id="GO:0030288">
    <property type="term" value="C:outer membrane-bounded periplasmic space"/>
    <property type="evidence" value="ECO:0007669"/>
    <property type="project" value="TreeGrafter"/>
</dbReference>
<dbReference type="InterPro" id="IPR039424">
    <property type="entry name" value="SBP_5"/>
</dbReference>
<keyword evidence="3" id="KW-0813">Transport</keyword>
<evidence type="ECO:0000256" key="5">
    <source>
        <dbReference type="SAM" id="SignalP"/>
    </source>
</evidence>
<name>A0A261SPJ1_9BORD</name>
<comment type="subcellular location">
    <subcellularLocation>
        <location evidence="1">Cell envelope</location>
    </subcellularLocation>
</comment>
<dbReference type="GO" id="GO:0015833">
    <property type="term" value="P:peptide transport"/>
    <property type="evidence" value="ECO:0007669"/>
    <property type="project" value="TreeGrafter"/>
</dbReference>